<name>A0A7I7QS66_9MYCO</name>
<dbReference type="EMBL" id="AP022588">
    <property type="protein sequence ID" value="BBY28807.1"/>
    <property type="molecule type" value="Genomic_DNA"/>
</dbReference>
<accession>A0A7I7QS66</accession>
<proteinExistence type="predicted"/>
<evidence type="ECO:0000313" key="2">
    <source>
        <dbReference type="Proteomes" id="UP000467193"/>
    </source>
</evidence>
<organism evidence="1 2">
    <name type="scientific">Mycolicibacterium sediminis</name>
    <dbReference type="NCBI Taxonomy" id="1286180"/>
    <lineage>
        <taxon>Bacteria</taxon>
        <taxon>Bacillati</taxon>
        <taxon>Actinomycetota</taxon>
        <taxon>Actinomycetes</taxon>
        <taxon>Mycobacteriales</taxon>
        <taxon>Mycobacteriaceae</taxon>
        <taxon>Mycolicibacterium</taxon>
    </lineage>
</organism>
<sequence length="103" mass="11254">MGNRTVHGERRRWQHAPFRIGDCTAWSGLQQRKIGMIHTVEEQTSSGMVGMASRPWRRDLEPSALSFASLLDPSRSSICPACGYPSAGMCAACKQITQMSVGA</sequence>
<reference evidence="1 2" key="1">
    <citation type="journal article" date="2019" name="Emerg. Microbes Infect.">
        <title>Comprehensive subspecies identification of 175 nontuberculous mycobacteria species based on 7547 genomic profiles.</title>
        <authorList>
            <person name="Matsumoto Y."/>
            <person name="Kinjo T."/>
            <person name="Motooka D."/>
            <person name="Nabeya D."/>
            <person name="Jung N."/>
            <person name="Uechi K."/>
            <person name="Horii T."/>
            <person name="Iida T."/>
            <person name="Fujita J."/>
            <person name="Nakamura S."/>
        </authorList>
    </citation>
    <scope>NUCLEOTIDE SEQUENCE [LARGE SCALE GENOMIC DNA]</scope>
    <source>
        <strain evidence="1 2">JCM 17899</strain>
    </source>
</reference>
<evidence type="ECO:0000313" key="1">
    <source>
        <dbReference type="EMBL" id="BBY28807.1"/>
    </source>
</evidence>
<keyword evidence="2" id="KW-1185">Reference proteome</keyword>
<dbReference type="AlphaFoldDB" id="A0A7I7QS66"/>
<gene>
    <name evidence="1" type="ORF">MSEDJ_29030</name>
</gene>
<dbReference type="Proteomes" id="UP000467193">
    <property type="component" value="Chromosome"/>
</dbReference>
<dbReference type="KEGG" id="msei:MSEDJ_29030"/>
<protein>
    <submittedName>
        <fullName evidence="1">Uncharacterized protein</fullName>
    </submittedName>
</protein>